<feature type="transmembrane region" description="Helical" evidence="1">
    <location>
        <begin position="200"/>
        <end position="217"/>
    </location>
</feature>
<sequence length="271" mass="31888">MKKLVGFYFASLVRSVSILFIPAVLLTTVVMHGFKPLNKKAWAEALYSCAASFGGFLTAAFIQYFQTGKWFYFLEVQKYWKRHWIFPKLPLSTYSPERIMAIDGIAVIIGVVAIYHCLKWTIGKVFKGRDVNTYQNGVTAQVVYSAFILAGTTLLDVFFTFNLEEGANIWSINRHLLCTPFAIVFLHWLYKHFAPQWREVSALVILLVLGIYLTGVFRYYEMVLYYFLFFFSFFIIKYYPHLRYYFIITYVWFAIVQITFFQEFLLNHWVG</sequence>
<evidence type="ECO:0000313" key="2">
    <source>
        <dbReference type="EMBL" id="GAA4327657.1"/>
    </source>
</evidence>
<protein>
    <submittedName>
        <fullName evidence="2">Uncharacterized protein</fullName>
    </submittedName>
</protein>
<feature type="transmembrane region" description="Helical" evidence="1">
    <location>
        <begin position="46"/>
        <end position="65"/>
    </location>
</feature>
<dbReference type="EMBL" id="BAABFT010000008">
    <property type="protein sequence ID" value="GAA4327657.1"/>
    <property type="molecule type" value="Genomic_DNA"/>
</dbReference>
<accession>A0ABP8GNM8</accession>
<feature type="transmembrane region" description="Helical" evidence="1">
    <location>
        <begin position="138"/>
        <end position="161"/>
    </location>
</feature>
<keyword evidence="3" id="KW-1185">Reference proteome</keyword>
<feature type="transmembrane region" description="Helical" evidence="1">
    <location>
        <begin position="244"/>
        <end position="265"/>
    </location>
</feature>
<feature type="transmembrane region" description="Helical" evidence="1">
    <location>
        <begin position="223"/>
        <end position="239"/>
    </location>
</feature>
<feature type="transmembrane region" description="Helical" evidence="1">
    <location>
        <begin position="167"/>
        <end position="188"/>
    </location>
</feature>
<evidence type="ECO:0000313" key="3">
    <source>
        <dbReference type="Proteomes" id="UP001500582"/>
    </source>
</evidence>
<feature type="transmembrane region" description="Helical" evidence="1">
    <location>
        <begin position="99"/>
        <end position="118"/>
    </location>
</feature>
<organism evidence="2 3">
    <name type="scientific">Mucilaginibacter gynuensis</name>
    <dbReference type="NCBI Taxonomy" id="1302236"/>
    <lineage>
        <taxon>Bacteria</taxon>
        <taxon>Pseudomonadati</taxon>
        <taxon>Bacteroidota</taxon>
        <taxon>Sphingobacteriia</taxon>
        <taxon>Sphingobacteriales</taxon>
        <taxon>Sphingobacteriaceae</taxon>
        <taxon>Mucilaginibacter</taxon>
    </lineage>
</organism>
<proteinExistence type="predicted"/>
<keyword evidence="1" id="KW-0812">Transmembrane</keyword>
<feature type="transmembrane region" description="Helical" evidence="1">
    <location>
        <begin position="12"/>
        <end position="34"/>
    </location>
</feature>
<gene>
    <name evidence="2" type="ORF">GCM10023149_31190</name>
</gene>
<dbReference type="Proteomes" id="UP001500582">
    <property type="component" value="Unassembled WGS sequence"/>
</dbReference>
<comment type="caution">
    <text evidence="2">The sequence shown here is derived from an EMBL/GenBank/DDBJ whole genome shotgun (WGS) entry which is preliminary data.</text>
</comment>
<keyword evidence="1" id="KW-0472">Membrane</keyword>
<evidence type="ECO:0000256" key="1">
    <source>
        <dbReference type="SAM" id="Phobius"/>
    </source>
</evidence>
<reference evidence="3" key="1">
    <citation type="journal article" date="2019" name="Int. J. Syst. Evol. Microbiol.">
        <title>The Global Catalogue of Microorganisms (GCM) 10K type strain sequencing project: providing services to taxonomists for standard genome sequencing and annotation.</title>
        <authorList>
            <consortium name="The Broad Institute Genomics Platform"/>
            <consortium name="The Broad Institute Genome Sequencing Center for Infectious Disease"/>
            <person name="Wu L."/>
            <person name="Ma J."/>
        </authorList>
    </citation>
    <scope>NUCLEOTIDE SEQUENCE [LARGE SCALE GENOMIC DNA]</scope>
    <source>
        <strain evidence="3">JCM 17705</strain>
    </source>
</reference>
<name>A0ABP8GNM8_9SPHI</name>
<keyword evidence="1" id="KW-1133">Transmembrane helix</keyword>